<protein>
    <submittedName>
        <fullName evidence="3">Uncharacterized protein</fullName>
    </submittedName>
</protein>
<evidence type="ECO:0000313" key="3">
    <source>
        <dbReference type="EMBL" id="KAG8469866.1"/>
    </source>
</evidence>
<accession>A0A8J6CG85</accession>
<sequence>MAARSSSHAAQQIRPTSRDAGSVPTIEMCVPYVECPHLGEAGRNVLGVLLGLAMLLAGAGLVAGIVALALATSADATEVTLVVGVLLVVACPFTLIGLAFAFRVAFPTIWSTVFDWRRALSIG</sequence>
<keyword evidence="2" id="KW-1133">Transmembrane helix</keyword>
<evidence type="ECO:0000256" key="2">
    <source>
        <dbReference type="SAM" id="Phobius"/>
    </source>
</evidence>
<organism evidence="3 4">
    <name type="scientific">Diacronema lutheri</name>
    <name type="common">Unicellular marine alga</name>
    <name type="synonym">Monochrysis lutheri</name>
    <dbReference type="NCBI Taxonomy" id="2081491"/>
    <lineage>
        <taxon>Eukaryota</taxon>
        <taxon>Haptista</taxon>
        <taxon>Haptophyta</taxon>
        <taxon>Pavlovophyceae</taxon>
        <taxon>Pavlovales</taxon>
        <taxon>Pavlovaceae</taxon>
        <taxon>Diacronema</taxon>
    </lineage>
</organism>
<proteinExistence type="predicted"/>
<feature type="region of interest" description="Disordered" evidence="1">
    <location>
        <begin position="1"/>
        <end position="21"/>
    </location>
</feature>
<feature type="transmembrane region" description="Helical" evidence="2">
    <location>
        <begin position="82"/>
        <end position="106"/>
    </location>
</feature>
<keyword evidence="2" id="KW-0812">Transmembrane</keyword>
<dbReference type="AlphaFoldDB" id="A0A8J6CG85"/>
<evidence type="ECO:0000313" key="4">
    <source>
        <dbReference type="Proteomes" id="UP000751190"/>
    </source>
</evidence>
<keyword evidence="4" id="KW-1185">Reference proteome</keyword>
<keyword evidence="2" id="KW-0472">Membrane</keyword>
<name>A0A8J6CG85_DIALT</name>
<reference evidence="3" key="1">
    <citation type="submission" date="2021-05" db="EMBL/GenBank/DDBJ databases">
        <title>The genome of the haptophyte Pavlova lutheri (Diacronema luteri, Pavlovales) - a model for lipid biosynthesis in eukaryotic algae.</title>
        <authorList>
            <person name="Hulatt C.J."/>
            <person name="Posewitz M.C."/>
        </authorList>
    </citation>
    <scope>NUCLEOTIDE SEQUENCE</scope>
    <source>
        <strain evidence="3">NIVA-4/92</strain>
    </source>
</reference>
<gene>
    <name evidence="3" type="ORF">KFE25_006321</name>
</gene>
<feature type="compositionally biased region" description="Polar residues" evidence="1">
    <location>
        <begin position="1"/>
        <end position="15"/>
    </location>
</feature>
<dbReference type="EMBL" id="JAGTXO010000002">
    <property type="protein sequence ID" value="KAG8469866.1"/>
    <property type="molecule type" value="Genomic_DNA"/>
</dbReference>
<dbReference type="Proteomes" id="UP000751190">
    <property type="component" value="Unassembled WGS sequence"/>
</dbReference>
<evidence type="ECO:0000256" key="1">
    <source>
        <dbReference type="SAM" id="MobiDB-lite"/>
    </source>
</evidence>
<comment type="caution">
    <text evidence="3">The sequence shown here is derived from an EMBL/GenBank/DDBJ whole genome shotgun (WGS) entry which is preliminary data.</text>
</comment>
<feature type="transmembrane region" description="Helical" evidence="2">
    <location>
        <begin position="46"/>
        <end position="70"/>
    </location>
</feature>